<feature type="compositionally biased region" description="Low complexity" evidence="1">
    <location>
        <begin position="352"/>
        <end position="366"/>
    </location>
</feature>
<proteinExistence type="predicted"/>
<dbReference type="GeneID" id="63788137"/>
<reference evidence="2 3" key="1">
    <citation type="submission" date="2016-07" db="EMBL/GenBank/DDBJ databases">
        <title>Pervasive Adenine N6-methylation of Active Genes in Fungi.</title>
        <authorList>
            <consortium name="DOE Joint Genome Institute"/>
            <person name="Mondo S.J."/>
            <person name="Dannebaum R.O."/>
            <person name="Kuo R.C."/>
            <person name="Labutti K."/>
            <person name="Haridas S."/>
            <person name="Kuo A."/>
            <person name="Salamov A."/>
            <person name="Ahrendt S.R."/>
            <person name="Lipzen A."/>
            <person name="Sullivan W."/>
            <person name="Andreopoulos W.B."/>
            <person name="Clum A."/>
            <person name="Lindquist E."/>
            <person name="Daum C."/>
            <person name="Ramamoorthy G.K."/>
            <person name="Gryganskyi A."/>
            <person name="Culley D."/>
            <person name="Magnuson J.K."/>
            <person name="James T.Y."/>
            <person name="O'Malley M.A."/>
            <person name="Stajich J.E."/>
            <person name="Spatafora J.W."/>
            <person name="Visel A."/>
            <person name="Grigoriev I.V."/>
        </authorList>
    </citation>
    <scope>NUCLEOTIDE SEQUENCE [LARGE SCALE GENOMIC DNA]</scope>
    <source>
        <strain evidence="2 3">12-1054</strain>
    </source>
</reference>
<evidence type="ECO:0000313" key="2">
    <source>
        <dbReference type="EMBL" id="ORY77790.1"/>
    </source>
</evidence>
<feature type="region of interest" description="Disordered" evidence="1">
    <location>
        <begin position="261"/>
        <end position="312"/>
    </location>
</feature>
<name>A0A1Y2F1Q5_PROLT</name>
<feature type="region of interest" description="Disordered" evidence="1">
    <location>
        <begin position="99"/>
        <end position="221"/>
    </location>
</feature>
<organism evidence="2 3">
    <name type="scientific">Protomyces lactucae-debilis</name>
    <dbReference type="NCBI Taxonomy" id="2754530"/>
    <lineage>
        <taxon>Eukaryota</taxon>
        <taxon>Fungi</taxon>
        <taxon>Dikarya</taxon>
        <taxon>Ascomycota</taxon>
        <taxon>Taphrinomycotina</taxon>
        <taxon>Taphrinomycetes</taxon>
        <taxon>Taphrinales</taxon>
        <taxon>Protomycetaceae</taxon>
        <taxon>Protomyces</taxon>
    </lineage>
</organism>
<feature type="region of interest" description="Disordered" evidence="1">
    <location>
        <begin position="62"/>
        <end position="81"/>
    </location>
</feature>
<feature type="compositionally biased region" description="Polar residues" evidence="1">
    <location>
        <begin position="62"/>
        <end position="78"/>
    </location>
</feature>
<accession>A0A1Y2F1Q5</accession>
<dbReference type="Proteomes" id="UP000193685">
    <property type="component" value="Unassembled WGS sequence"/>
</dbReference>
<keyword evidence="3" id="KW-1185">Reference proteome</keyword>
<gene>
    <name evidence="2" type="ORF">BCR37DRAFT_394876</name>
</gene>
<feature type="compositionally biased region" description="Low complexity" evidence="1">
    <location>
        <begin position="173"/>
        <end position="199"/>
    </location>
</feature>
<feature type="region of interest" description="Disordered" evidence="1">
    <location>
        <begin position="324"/>
        <end position="424"/>
    </location>
</feature>
<feature type="compositionally biased region" description="Polar residues" evidence="1">
    <location>
        <begin position="331"/>
        <end position="351"/>
    </location>
</feature>
<feature type="compositionally biased region" description="Low complexity" evidence="1">
    <location>
        <begin position="376"/>
        <end position="397"/>
    </location>
</feature>
<feature type="compositionally biased region" description="Low complexity" evidence="1">
    <location>
        <begin position="133"/>
        <end position="146"/>
    </location>
</feature>
<feature type="compositionally biased region" description="Polar residues" evidence="1">
    <location>
        <begin position="295"/>
        <end position="310"/>
    </location>
</feature>
<comment type="caution">
    <text evidence="2">The sequence shown here is derived from an EMBL/GenBank/DDBJ whole genome shotgun (WGS) entry which is preliminary data.</text>
</comment>
<feature type="compositionally biased region" description="Polar residues" evidence="1">
    <location>
        <begin position="147"/>
        <end position="167"/>
    </location>
</feature>
<dbReference type="RefSeq" id="XP_040723175.1">
    <property type="nucleotide sequence ID" value="XM_040871538.1"/>
</dbReference>
<dbReference type="EMBL" id="MCFI01000019">
    <property type="protein sequence ID" value="ORY77790.1"/>
    <property type="molecule type" value="Genomic_DNA"/>
</dbReference>
<feature type="compositionally biased region" description="Low complexity" evidence="1">
    <location>
        <begin position="99"/>
        <end position="125"/>
    </location>
</feature>
<evidence type="ECO:0000256" key="1">
    <source>
        <dbReference type="SAM" id="MobiDB-lite"/>
    </source>
</evidence>
<dbReference type="AlphaFoldDB" id="A0A1Y2F1Q5"/>
<sequence>MRISNIAHAASTLAIASALALPNQEADIKLLPATEANPGGLAKIMAFLFANDKGTFNNNMPETVGQATKPTSTSSSGPAPQPGAIAQVMPVNMTMMGSGTGMTGSSVSTSSNTVTTPKTPNSASGPPTPAAPMPAAGPVVPPTGATINTNATTKPVTASPVTSNTTRETSEMLGTMPPITNTTTTGSTLTKRAFPNGPNGPNGGPAKGFTGAKPRPNMNLPPGMVGMVASNPYNHPLQQVRKRDVPDLSREESQDFGMESLEAASATPPEELQPVLTSPAMDDDEEDQQMTTETSGNGSDSQAVAAQGTSLDDPAQQVAEQVYGDAPASSDRATANSNDYPTTSSIGSQSNGTSGSGATPASASGTYNLQRAVTDPSYGSGASPAYPSPASSPTGASNGNAQNGTASSANAYPALHSNDDDTDSTIDITAGGAYAGINRSSHIKPNGTVNGTPYATTSTGGVASTTTTTPTGVMSSIVANGTTIKKSGGGQVTLRGSTLALCILAGLLFF</sequence>
<evidence type="ECO:0000313" key="3">
    <source>
        <dbReference type="Proteomes" id="UP000193685"/>
    </source>
</evidence>
<protein>
    <submittedName>
        <fullName evidence="2">Uncharacterized protein</fullName>
    </submittedName>
</protein>
<feature type="compositionally biased region" description="Polar residues" evidence="1">
    <location>
        <begin position="398"/>
        <end position="410"/>
    </location>
</feature>